<organism evidence="1 2">
    <name type="scientific">Asparagus officinalis</name>
    <name type="common">Garden asparagus</name>
    <dbReference type="NCBI Taxonomy" id="4686"/>
    <lineage>
        <taxon>Eukaryota</taxon>
        <taxon>Viridiplantae</taxon>
        <taxon>Streptophyta</taxon>
        <taxon>Embryophyta</taxon>
        <taxon>Tracheophyta</taxon>
        <taxon>Spermatophyta</taxon>
        <taxon>Magnoliopsida</taxon>
        <taxon>Liliopsida</taxon>
        <taxon>Asparagales</taxon>
        <taxon>Asparagaceae</taxon>
        <taxon>Asparagoideae</taxon>
        <taxon>Asparagus</taxon>
    </lineage>
</organism>
<protein>
    <submittedName>
        <fullName evidence="1">Uncharacterized protein</fullName>
    </submittedName>
</protein>
<dbReference type="Gramene" id="ONK56689">
    <property type="protein sequence ID" value="ONK56689"/>
    <property type="gene ID" value="A4U43_C10F11690"/>
</dbReference>
<sequence>MALEVRAVERRRRAREELAAEVGAWAARRLAGGGLGSGELRAKERKRRCGGVRRARGGRREMSGWRRRSSKESDVAELGARLDNSAVSGRLEAEALNGEEEVWVLGSSGARRWRSGWRERAEEGRLMGWWLAAGWLRI</sequence>
<evidence type="ECO:0000313" key="1">
    <source>
        <dbReference type="EMBL" id="ONK56689.1"/>
    </source>
</evidence>
<gene>
    <name evidence="1" type="ORF">A4U43_C10F11690</name>
</gene>
<evidence type="ECO:0000313" key="2">
    <source>
        <dbReference type="Proteomes" id="UP000243459"/>
    </source>
</evidence>
<name>A0A5P1E2L0_ASPOF</name>
<reference evidence="2" key="1">
    <citation type="journal article" date="2017" name="Nat. Commun.">
        <title>The asparagus genome sheds light on the origin and evolution of a young Y chromosome.</title>
        <authorList>
            <person name="Harkess A."/>
            <person name="Zhou J."/>
            <person name="Xu C."/>
            <person name="Bowers J.E."/>
            <person name="Van der Hulst R."/>
            <person name="Ayyampalayam S."/>
            <person name="Mercati F."/>
            <person name="Riccardi P."/>
            <person name="McKain M.R."/>
            <person name="Kakrana A."/>
            <person name="Tang H."/>
            <person name="Ray J."/>
            <person name="Groenendijk J."/>
            <person name="Arikit S."/>
            <person name="Mathioni S.M."/>
            <person name="Nakano M."/>
            <person name="Shan H."/>
            <person name="Telgmann-Rauber A."/>
            <person name="Kanno A."/>
            <person name="Yue Z."/>
            <person name="Chen H."/>
            <person name="Li W."/>
            <person name="Chen Y."/>
            <person name="Xu X."/>
            <person name="Zhang Y."/>
            <person name="Luo S."/>
            <person name="Chen H."/>
            <person name="Gao J."/>
            <person name="Mao Z."/>
            <person name="Pires J.C."/>
            <person name="Luo M."/>
            <person name="Kudrna D."/>
            <person name="Wing R.A."/>
            <person name="Meyers B.C."/>
            <person name="Yi K."/>
            <person name="Kong H."/>
            <person name="Lavrijsen P."/>
            <person name="Sunseri F."/>
            <person name="Falavigna A."/>
            <person name="Ye Y."/>
            <person name="Leebens-Mack J.H."/>
            <person name="Chen G."/>
        </authorList>
    </citation>
    <scope>NUCLEOTIDE SEQUENCE [LARGE SCALE GENOMIC DNA]</scope>
    <source>
        <strain evidence="2">cv. DH0086</strain>
    </source>
</reference>
<dbReference type="Proteomes" id="UP000243459">
    <property type="component" value="Chromosome 10"/>
</dbReference>
<dbReference type="AlphaFoldDB" id="A0A5P1E2L0"/>
<keyword evidence="2" id="KW-1185">Reference proteome</keyword>
<proteinExistence type="predicted"/>
<accession>A0A5P1E2L0</accession>
<dbReference type="EMBL" id="CM007390">
    <property type="protein sequence ID" value="ONK56689.1"/>
    <property type="molecule type" value="Genomic_DNA"/>
</dbReference>